<keyword evidence="7" id="KW-1185">Reference proteome</keyword>
<dbReference type="InterPro" id="IPR006665">
    <property type="entry name" value="OmpA-like"/>
</dbReference>
<dbReference type="InterPro" id="IPR011050">
    <property type="entry name" value="Pectin_lyase_fold/virulence"/>
</dbReference>
<dbReference type="Gene3D" id="2.160.20.110">
    <property type="match status" value="4"/>
</dbReference>
<sequence length="2075" mass="211659">MQLQGSVMNHTFSLIRNALTRSSQPVSGHAKRSRKGPHGKLLLAAVIASVTHGAMAAPQGGVVVDGNAHINYQDALTLINQHTDAITINWQNFDISAGETVTFLQPDANSYALNRVLTGDGTQINGQLNANGRVFVLDANGVLFGQSAQVNVGSLVASSLDISDADFANGHFTFAGQGNAGKVTNLGSITVADTGAVALLGGQVSNQGVIRARLGNVAMAAGNKVTLDFAGDGLLNVQIDESTAQALVNNGGLIQADGGSVWMTAHASDALLQTVVNNTGVIEARTLQERDGKIMLLGSFDGGTVQVAGKLDASATNGGDGGFIETSGAIVKISGHAEITAAAPQGKAGTWLLDPTDLEISYRADGADDNVSHAHSQTLQNSLNGGTNVTLETAASGNQAGNITLVDPLVWSGGATLQLTAHNNIRFNDYLHAPTGGLILSAGNNITTGAEGHINVGSFTLLDGSWSQVATNLPTFTARDFRLEGGSFVRALGGSGSNASPWRLTDIYGLQGLATQLSGHAVLANNIDASGTAQWNGGEGFNPIGTFDTMFTGSLNGAGFGIDGLTINRSGLDDVGLFGVTLGATLSNIGLDRVNISGGRQTGGLVGENRTSVISGSYVTGVVQGTDTAGGLVGRNNGDISHSYSTSAVSGGQTVGGLTGMNDVNGNVSHSYATGAVSGAATVGGLTGWNYGSINQSYATGLVNGSGVNQAGLVGVNFGAITESFWDSFTTGRATAIGTDTTGTQVVGEVNGDWNSSGVSAYQSANYAGFDFTAGGDWFIAEGSSRPMLRASLNFTQDGSGRNQITNVYQLQGMAADLAGTYVLANDIDASLISANGNTSNVWGGRGFAPVGNNSGGHFTGSLDGQGFVIDGLTINRADQDFVGLFGALGNASQVTNLGLERVSVSGADQIGALAGVAFGNIDKVYSSGTVTGGDYTGGLIGIQASGNTTASYSSATVQGDEFVGGLAGRFQGTLLSNSYATGAVTGNTSVGGLVGNIYLGRVENTFATGSVAGAQNTGGLVGLNSSPSTIAYSYASGNVTSTDAATRGGLVGNNAGTIANSFWDVFTSGQAVATGTGSNAGATALIGDWANLGINDSAYNSDSYTGFDFTNTWFIAEDASRPMLRALLSGNGEINNLYDLQGMAADLAGNYTLMTNLDASATAASIAAGNSGNYSDVWGGRGFAPVGGGSTVFSGNLDGQGFVINDLAINRDSLGLGLFGVLNGRVSNLGLVDVDITVASTALTPVGAIAGLALSDAEISQSFASGQINDAFIAGGLVGVNLEGTVEQSYSSVDINNAVIGGGLVGANEGLIQQSYATGNVIASASNPEQTGSGGLVGSNSGIIRQSYATGDVWGGDVAGGLVAGNSGVIEQSYATGAVGGNGLLGGLVGDNAPDGSIVSSFWNIETSGLTDGVGANNGSGTGTGLTSAQFTNLASFAGWDINADGSGNAVWRIYEGQTAPLLRAFLSDIEVTAYDDVVTYNGGAYSGRHQINGTSGNGVRYGNSYAEFVAAFGEDGTPYGSSDALGTSDLEYTGTSQGATNAGTYGLKADKLWSTQQGFNIVTPESALEVGAQNITITLSINDASKIYGDLDPAFTWRVTNGAIGSGDTLTGVLSRQAGENVGNYAITGQVTGDLASSNYNVTINNGVFTITPRPISISIADLEKVYGNLDPELAWRITSGSIAPRDAGEIANLISLSREAGENAGTYAINGIVGGVLASGNYRVSLDNGQLVITPRAIEISADVLSKIYGQADPALGWEITGGSIVDGDTLVVALSRDEGRDVGTYAIRVNVEGDVVSSGNYQVTTVDGSLEINPAALTVTANDIRTYWNLLPPYTARVDGLVEGDTIADVFGNSLTVTSDLDLPIPGDYRLTPTAQLASNNYTVSFNDGTLSLLSSNPGDNYGSALTASQLPAREALGRENRANIFEARPLLDGSESGITLQVLDGGVRIDPDRLAALGLIFPQPVRFPVNSSVIAESYLADLRRFAAQLQRYPGVQVLVEGHTSSTGSLALNDRLSRARADAVATALQGMGVAEDRIRQEAFNYQHPVATNDTLEGRLLNQRTEISEDKQ</sequence>
<feature type="domain" description="OmpA-like" evidence="5">
    <location>
        <begin position="1959"/>
        <end position="2075"/>
    </location>
</feature>
<dbReference type="InterPro" id="IPR050909">
    <property type="entry name" value="Bact_Autotransporter_VF"/>
</dbReference>
<dbReference type="Gene3D" id="3.30.1330.60">
    <property type="entry name" value="OmpA-like domain"/>
    <property type="match status" value="1"/>
</dbReference>
<dbReference type="InterPro" id="IPR012334">
    <property type="entry name" value="Pectin_lyas_fold"/>
</dbReference>
<dbReference type="GO" id="GO:0016020">
    <property type="term" value="C:membrane"/>
    <property type="evidence" value="ECO:0007669"/>
    <property type="project" value="UniProtKB-UniRule"/>
</dbReference>
<gene>
    <name evidence="6" type="ORF">C4F51_13225</name>
</gene>
<dbReference type="Proteomes" id="UP000652567">
    <property type="component" value="Unassembled WGS sequence"/>
</dbReference>
<reference evidence="6" key="1">
    <citation type="submission" date="2018-07" db="EMBL/GenBank/DDBJ databases">
        <title>Genome assembly of strain Ka43.</title>
        <authorList>
            <person name="Kukolya J."/>
            <person name="Nagy I."/>
            <person name="Horvath B."/>
            <person name="Toth A."/>
        </authorList>
    </citation>
    <scope>NUCLEOTIDE SEQUENCE</scope>
    <source>
        <strain evidence="6">KB43</strain>
    </source>
</reference>
<name>A0A928V7X2_9GAMM</name>
<organism evidence="6 7">
    <name type="scientific">Cellvibrio polysaccharolyticus</name>
    <dbReference type="NCBI Taxonomy" id="2082724"/>
    <lineage>
        <taxon>Bacteria</taxon>
        <taxon>Pseudomonadati</taxon>
        <taxon>Pseudomonadota</taxon>
        <taxon>Gammaproteobacteria</taxon>
        <taxon>Cellvibrionales</taxon>
        <taxon>Cellvibrionaceae</taxon>
        <taxon>Cellvibrio</taxon>
    </lineage>
</organism>
<evidence type="ECO:0000259" key="5">
    <source>
        <dbReference type="PROSITE" id="PS51123"/>
    </source>
</evidence>
<dbReference type="EMBL" id="PRDL01000001">
    <property type="protein sequence ID" value="MBE8718149.1"/>
    <property type="molecule type" value="Genomic_DNA"/>
</dbReference>
<comment type="caution">
    <text evidence="6">The sequence shown here is derived from an EMBL/GenBank/DDBJ whole genome shotgun (WGS) entry which is preliminary data.</text>
</comment>
<dbReference type="SUPFAM" id="SSF103088">
    <property type="entry name" value="OmpA-like"/>
    <property type="match status" value="1"/>
</dbReference>
<dbReference type="InterPro" id="IPR036737">
    <property type="entry name" value="OmpA-like_sf"/>
</dbReference>
<comment type="subcellular location">
    <subcellularLocation>
        <location evidence="1">Secreted</location>
    </subcellularLocation>
</comment>
<keyword evidence="2" id="KW-0964">Secreted</keyword>
<evidence type="ECO:0000256" key="1">
    <source>
        <dbReference type="ARBA" id="ARBA00004613"/>
    </source>
</evidence>
<dbReference type="PANTHER" id="PTHR12338:SF8">
    <property type="entry name" value="HEME_HEMOPEXIN-BINDING PROTEIN"/>
    <property type="match status" value="1"/>
</dbReference>
<accession>A0A928V7X2</accession>
<dbReference type="SMART" id="SM00912">
    <property type="entry name" value="Haemagg_act"/>
    <property type="match status" value="1"/>
</dbReference>
<evidence type="ECO:0000256" key="4">
    <source>
        <dbReference type="PROSITE-ProRule" id="PRU00473"/>
    </source>
</evidence>
<keyword evidence="4" id="KW-0472">Membrane</keyword>
<dbReference type="NCBIfam" id="TIGR01901">
    <property type="entry name" value="adhes_NPXG"/>
    <property type="match status" value="1"/>
</dbReference>
<evidence type="ECO:0000313" key="6">
    <source>
        <dbReference type="EMBL" id="MBE8718149.1"/>
    </source>
</evidence>
<dbReference type="Gene3D" id="2.160.20.10">
    <property type="entry name" value="Single-stranded right-handed beta-helix, Pectin lyase-like"/>
    <property type="match status" value="1"/>
</dbReference>
<evidence type="ECO:0000313" key="7">
    <source>
        <dbReference type="Proteomes" id="UP000652567"/>
    </source>
</evidence>
<dbReference type="InterPro" id="IPR041286">
    <property type="entry name" value="MBG_2"/>
</dbReference>
<dbReference type="InterPro" id="IPR008638">
    <property type="entry name" value="FhaB/CdiA-like_TPS"/>
</dbReference>
<dbReference type="Pfam" id="PF05860">
    <property type="entry name" value="TPS"/>
    <property type="match status" value="1"/>
</dbReference>
<evidence type="ECO:0000256" key="3">
    <source>
        <dbReference type="ARBA" id="ARBA00022729"/>
    </source>
</evidence>
<dbReference type="PANTHER" id="PTHR12338">
    <property type="entry name" value="AUTOTRANSPORTER"/>
    <property type="match status" value="1"/>
</dbReference>
<dbReference type="Pfam" id="PF00691">
    <property type="entry name" value="OmpA"/>
    <property type="match status" value="1"/>
</dbReference>
<protein>
    <submittedName>
        <fullName evidence="6">Filamentous hemagglutinin N-terminal domain-containing protein</fullName>
    </submittedName>
</protein>
<dbReference type="SUPFAM" id="SSF51126">
    <property type="entry name" value="Pectin lyase-like"/>
    <property type="match status" value="1"/>
</dbReference>
<dbReference type="GO" id="GO:0005576">
    <property type="term" value="C:extracellular region"/>
    <property type="evidence" value="ECO:0007669"/>
    <property type="project" value="UniProtKB-SubCell"/>
</dbReference>
<dbReference type="PROSITE" id="PS51123">
    <property type="entry name" value="OMPA_2"/>
    <property type="match status" value="1"/>
</dbReference>
<proteinExistence type="predicted"/>
<dbReference type="CDD" id="cd07185">
    <property type="entry name" value="OmpA_C-like"/>
    <property type="match status" value="1"/>
</dbReference>
<keyword evidence="3" id="KW-0732">Signal</keyword>
<evidence type="ECO:0000256" key="2">
    <source>
        <dbReference type="ARBA" id="ARBA00022525"/>
    </source>
</evidence>
<dbReference type="Pfam" id="PF18676">
    <property type="entry name" value="MBG_2"/>
    <property type="match status" value="4"/>
</dbReference>